<feature type="compositionally biased region" description="Basic residues" evidence="1">
    <location>
        <begin position="26"/>
        <end position="42"/>
    </location>
</feature>
<sequence>MKKKRERETPDYNIRLDVNMTLSALHNRRRSSFPTPSHRRKRLSSDVSGHSSFSDSSSRDSSFASTSPHHYRSGHRARSPYSSSSRRRSFRKRSRQRSRKRYFRRLQCLIP</sequence>
<proteinExistence type="predicted"/>
<dbReference type="AlphaFoldDB" id="A0A9D4E347"/>
<gene>
    <name evidence="2" type="ORF">DPMN_173272</name>
</gene>
<feature type="region of interest" description="Disordered" evidence="1">
    <location>
        <begin position="23"/>
        <end position="111"/>
    </location>
</feature>
<protein>
    <submittedName>
        <fullName evidence="2">Uncharacterized protein</fullName>
    </submittedName>
</protein>
<accession>A0A9D4E347</accession>
<feature type="compositionally biased region" description="Basic residues" evidence="1">
    <location>
        <begin position="69"/>
        <end position="78"/>
    </location>
</feature>
<feature type="compositionally biased region" description="Basic residues" evidence="1">
    <location>
        <begin position="85"/>
        <end position="104"/>
    </location>
</feature>
<evidence type="ECO:0000313" key="3">
    <source>
        <dbReference type="Proteomes" id="UP000828390"/>
    </source>
</evidence>
<keyword evidence="3" id="KW-1185">Reference proteome</keyword>
<name>A0A9D4E347_DREPO</name>
<evidence type="ECO:0000313" key="2">
    <source>
        <dbReference type="EMBL" id="KAH3771943.1"/>
    </source>
</evidence>
<comment type="caution">
    <text evidence="2">The sequence shown here is derived from an EMBL/GenBank/DDBJ whole genome shotgun (WGS) entry which is preliminary data.</text>
</comment>
<reference evidence="2" key="1">
    <citation type="journal article" date="2019" name="bioRxiv">
        <title>The Genome of the Zebra Mussel, Dreissena polymorpha: A Resource for Invasive Species Research.</title>
        <authorList>
            <person name="McCartney M.A."/>
            <person name="Auch B."/>
            <person name="Kono T."/>
            <person name="Mallez S."/>
            <person name="Zhang Y."/>
            <person name="Obille A."/>
            <person name="Becker A."/>
            <person name="Abrahante J.E."/>
            <person name="Garbe J."/>
            <person name="Badalamenti J.P."/>
            <person name="Herman A."/>
            <person name="Mangelson H."/>
            <person name="Liachko I."/>
            <person name="Sullivan S."/>
            <person name="Sone E.D."/>
            <person name="Koren S."/>
            <person name="Silverstein K.A.T."/>
            <person name="Beckman K.B."/>
            <person name="Gohl D.M."/>
        </authorList>
    </citation>
    <scope>NUCLEOTIDE SEQUENCE</scope>
    <source>
        <strain evidence="2">Duluth1</strain>
        <tissue evidence="2">Whole animal</tissue>
    </source>
</reference>
<organism evidence="2 3">
    <name type="scientific">Dreissena polymorpha</name>
    <name type="common">Zebra mussel</name>
    <name type="synonym">Mytilus polymorpha</name>
    <dbReference type="NCBI Taxonomy" id="45954"/>
    <lineage>
        <taxon>Eukaryota</taxon>
        <taxon>Metazoa</taxon>
        <taxon>Spiralia</taxon>
        <taxon>Lophotrochozoa</taxon>
        <taxon>Mollusca</taxon>
        <taxon>Bivalvia</taxon>
        <taxon>Autobranchia</taxon>
        <taxon>Heteroconchia</taxon>
        <taxon>Euheterodonta</taxon>
        <taxon>Imparidentia</taxon>
        <taxon>Neoheterodontei</taxon>
        <taxon>Myida</taxon>
        <taxon>Dreissenoidea</taxon>
        <taxon>Dreissenidae</taxon>
        <taxon>Dreissena</taxon>
    </lineage>
</organism>
<reference evidence="2" key="2">
    <citation type="submission" date="2020-11" db="EMBL/GenBank/DDBJ databases">
        <authorList>
            <person name="McCartney M.A."/>
            <person name="Auch B."/>
            <person name="Kono T."/>
            <person name="Mallez S."/>
            <person name="Becker A."/>
            <person name="Gohl D.M."/>
            <person name="Silverstein K.A.T."/>
            <person name="Koren S."/>
            <person name="Bechman K.B."/>
            <person name="Herman A."/>
            <person name="Abrahante J.E."/>
            <person name="Garbe J."/>
        </authorList>
    </citation>
    <scope>NUCLEOTIDE SEQUENCE</scope>
    <source>
        <strain evidence="2">Duluth1</strain>
        <tissue evidence="2">Whole animal</tissue>
    </source>
</reference>
<dbReference type="Proteomes" id="UP000828390">
    <property type="component" value="Unassembled WGS sequence"/>
</dbReference>
<dbReference type="EMBL" id="JAIWYP010000009">
    <property type="protein sequence ID" value="KAH3771943.1"/>
    <property type="molecule type" value="Genomic_DNA"/>
</dbReference>
<feature type="compositionally biased region" description="Low complexity" evidence="1">
    <location>
        <begin position="45"/>
        <end position="67"/>
    </location>
</feature>
<evidence type="ECO:0000256" key="1">
    <source>
        <dbReference type="SAM" id="MobiDB-lite"/>
    </source>
</evidence>